<dbReference type="PROSITE" id="PS51502">
    <property type="entry name" value="S_R_A_B_BARREL"/>
    <property type="match status" value="1"/>
</dbReference>
<proteinExistence type="predicted"/>
<dbReference type="AlphaFoldDB" id="A0A0G1M3B8"/>
<dbReference type="SUPFAM" id="SSF54909">
    <property type="entry name" value="Dimeric alpha+beta barrel"/>
    <property type="match status" value="1"/>
</dbReference>
<dbReference type="SMART" id="SM00886">
    <property type="entry name" value="Dabb"/>
    <property type="match status" value="1"/>
</dbReference>
<protein>
    <recommendedName>
        <fullName evidence="1">Stress-response A/B barrel domain-containing protein</fullName>
    </recommendedName>
</protein>
<evidence type="ECO:0000313" key="2">
    <source>
        <dbReference type="EMBL" id="KKU02664.1"/>
    </source>
</evidence>
<dbReference type="Proteomes" id="UP000034696">
    <property type="component" value="Unassembled WGS sequence"/>
</dbReference>
<evidence type="ECO:0000313" key="3">
    <source>
        <dbReference type="Proteomes" id="UP000034696"/>
    </source>
</evidence>
<dbReference type="Gene3D" id="3.30.70.100">
    <property type="match status" value="1"/>
</dbReference>
<dbReference type="InterPro" id="IPR013097">
    <property type="entry name" value="Dabb"/>
</dbReference>
<reference evidence="2 3" key="1">
    <citation type="journal article" date="2015" name="Nature">
        <title>rRNA introns, odd ribosomes, and small enigmatic genomes across a large radiation of phyla.</title>
        <authorList>
            <person name="Brown C.T."/>
            <person name="Hug L.A."/>
            <person name="Thomas B.C."/>
            <person name="Sharon I."/>
            <person name="Castelle C.J."/>
            <person name="Singh A."/>
            <person name="Wilkins M.J."/>
            <person name="Williams K.H."/>
            <person name="Banfield J.F."/>
        </authorList>
    </citation>
    <scope>NUCLEOTIDE SEQUENCE [LARGE SCALE GENOMIC DNA]</scope>
</reference>
<name>A0A0G1M3B8_9BACT</name>
<evidence type="ECO:0000259" key="1">
    <source>
        <dbReference type="PROSITE" id="PS51502"/>
    </source>
</evidence>
<comment type="caution">
    <text evidence="2">The sequence shown here is derived from an EMBL/GenBank/DDBJ whole genome shotgun (WGS) entry which is preliminary data.</text>
</comment>
<feature type="domain" description="Stress-response A/B barrel" evidence="1">
    <location>
        <begin position="10"/>
        <end position="104"/>
    </location>
</feature>
<dbReference type="Pfam" id="PF07876">
    <property type="entry name" value="Dabb"/>
    <property type="match status" value="1"/>
</dbReference>
<accession>A0A0G1M3B8</accession>
<dbReference type="InterPro" id="IPR011008">
    <property type="entry name" value="Dimeric_a/b-barrel"/>
</dbReference>
<dbReference type="EMBL" id="LCKT01000053">
    <property type="protein sequence ID" value="KKU02664.1"/>
    <property type="molecule type" value="Genomic_DNA"/>
</dbReference>
<sequence>MQQDVQEGALWHAVLISFRKDASPAVRHEIYSRYQTIAKECGGRAAGILLWKVEENFDLRKGDHLLEIAVFESKEALEAFRAHPKHKELTDILREVADWRLGDIPCDASDFEGDEFKRTGPRHCSLGHIKGRVDIIDPDGEVPMYEIEEQGGYSWGCPHPLHTH</sequence>
<gene>
    <name evidence="2" type="ORF">UX06_C0053G0007</name>
</gene>
<organism evidence="2 3">
    <name type="scientific">Candidatus Giovannonibacteria bacterium GW2011_GWA2_45_21</name>
    <dbReference type="NCBI Taxonomy" id="1618649"/>
    <lineage>
        <taxon>Bacteria</taxon>
        <taxon>Candidatus Giovannoniibacteriota</taxon>
    </lineage>
</organism>